<evidence type="ECO:0000256" key="6">
    <source>
        <dbReference type="SAM" id="Phobius"/>
    </source>
</evidence>
<reference evidence="8 9" key="1">
    <citation type="submission" date="2018-07" db="EMBL/GenBank/DDBJ databases">
        <title>Section-level genome sequencing of Aspergillus section Nigri to investigate inter- and intra-species variation.</title>
        <authorList>
            <consortium name="DOE Joint Genome Institute"/>
            <person name="Vesth T.C."/>
            <person name="Nybo J.L."/>
            <person name="Theobald S."/>
            <person name="Frisvad J.C."/>
            <person name="Larsen T.O."/>
            <person name="Nielsen K.F."/>
            <person name="Hoof J.B."/>
            <person name="Brandl J."/>
            <person name="Salamov A."/>
            <person name="Riley R."/>
            <person name="Gladden J.M."/>
            <person name="Phatale P."/>
            <person name="Nielsen M.T."/>
            <person name="Lyhne E.K."/>
            <person name="Kogle M.E."/>
            <person name="Strasser K."/>
            <person name="McDonnell E."/>
            <person name="Barry K."/>
            <person name="Clum A."/>
            <person name="Chen C."/>
            <person name="Nolan M."/>
            <person name="Sandor L."/>
            <person name="Kuo A."/>
            <person name="Lipzen A."/>
            <person name="Hainaut M."/>
            <person name="Drula E."/>
            <person name="Tsang A."/>
            <person name="Magnuson J.K."/>
            <person name="Henrissat B."/>
            <person name="Wiebenga A."/>
            <person name="Simmons B.A."/>
            <person name="Makela M.R."/>
            <person name="De vries R.P."/>
            <person name="Grigoriev I.V."/>
            <person name="Mortensen U.H."/>
            <person name="Baker S.E."/>
            <person name="Andersen M.R."/>
        </authorList>
    </citation>
    <scope>NUCLEOTIDE SEQUENCE [LARGE SCALE GENOMIC DNA]</scope>
    <source>
        <strain evidence="8 9">ATCC 13157</strain>
    </source>
</reference>
<evidence type="ECO:0000313" key="8">
    <source>
        <dbReference type="EMBL" id="RDK41580.1"/>
    </source>
</evidence>
<evidence type="ECO:0000256" key="3">
    <source>
        <dbReference type="ARBA" id="ARBA00022989"/>
    </source>
</evidence>
<accession>A0A370PHB7</accession>
<evidence type="ECO:0000259" key="7">
    <source>
        <dbReference type="PROSITE" id="PS50850"/>
    </source>
</evidence>
<gene>
    <name evidence="8" type="ORF">M752DRAFT_336707</name>
</gene>
<keyword evidence="2 6" id="KW-0812">Transmembrane</keyword>
<dbReference type="AlphaFoldDB" id="A0A370PHB7"/>
<proteinExistence type="predicted"/>
<feature type="transmembrane region" description="Helical" evidence="6">
    <location>
        <begin position="43"/>
        <end position="61"/>
    </location>
</feature>
<name>A0A370PHB7_ASPPH</name>
<evidence type="ECO:0000313" key="9">
    <source>
        <dbReference type="Proteomes" id="UP000254937"/>
    </source>
</evidence>
<keyword evidence="9" id="KW-1185">Reference proteome</keyword>
<feature type="transmembrane region" description="Helical" evidence="6">
    <location>
        <begin position="238"/>
        <end position="258"/>
    </location>
</feature>
<feature type="transmembrane region" description="Helical" evidence="6">
    <location>
        <begin position="264"/>
        <end position="280"/>
    </location>
</feature>
<feature type="transmembrane region" description="Helical" evidence="6">
    <location>
        <begin position="133"/>
        <end position="154"/>
    </location>
</feature>
<dbReference type="PROSITE" id="PS50850">
    <property type="entry name" value="MFS"/>
    <property type="match status" value="1"/>
</dbReference>
<feature type="transmembrane region" description="Helical" evidence="6">
    <location>
        <begin position="364"/>
        <end position="383"/>
    </location>
</feature>
<dbReference type="InterPro" id="IPR020846">
    <property type="entry name" value="MFS_dom"/>
</dbReference>
<dbReference type="PANTHER" id="PTHR23501">
    <property type="entry name" value="MAJOR FACILITATOR SUPERFAMILY"/>
    <property type="match status" value="1"/>
</dbReference>
<feature type="region of interest" description="Disordered" evidence="5">
    <location>
        <begin position="532"/>
        <end position="551"/>
    </location>
</feature>
<feature type="transmembrane region" description="Helical" evidence="6">
    <location>
        <begin position="509"/>
        <end position="529"/>
    </location>
</feature>
<protein>
    <submittedName>
        <fullName evidence="8">MFS general substrate transporter</fullName>
    </submittedName>
</protein>
<dbReference type="GO" id="GO:0000329">
    <property type="term" value="C:fungal-type vacuole membrane"/>
    <property type="evidence" value="ECO:0007669"/>
    <property type="project" value="TreeGrafter"/>
</dbReference>
<dbReference type="SUPFAM" id="SSF103473">
    <property type="entry name" value="MFS general substrate transporter"/>
    <property type="match status" value="1"/>
</dbReference>
<organism evidence="8 9">
    <name type="scientific">Aspergillus phoenicis ATCC 13157</name>
    <dbReference type="NCBI Taxonomy" id="1353007"/>
    <lineage>
        <taxon>Eukaryota</taxon>
        <taxon>Fungi</taxon>
        <taxon>Dikarya</taxon>
        <taxon>Ascomycota</taxon>
        <taxon>Pezizomycotina</taxon>
        <taxon>Eurotiomycetes</taxon>
        <taxon>Eurotiomycetidae</taxon>
        <taxon>Eurotiales</taxon>
        <taxon>Aspergillaceae</taxon>
        <taxon>Aspergillus</taxon>
    </lineage>
</organism>
<dbReference type="EMBL" id="KZ851855">
    <property type="protein sequence ID" value="RDK41580.1"/>
    <property type="molecule type" value="Genomic_DNA"/>
</dbReference>
<dbReference type="Proteomes" id="UP000254937">
    <property type="component" value="Unassembled WGS sequence"/>
</dbReference>
<dbReference type="Gene3D" id="1.20.1720.10">
    <property type="entry name" value="Multidrug resistance protein D"/>
    <property type="match status" value="1"/>
</dbReference>
<comment type="subcellular location">
    <subcellularLocation>
        <location evidence="1">Membrane</location>
        <topology evidence="1">Multi-pass membrane protein</topology>
    </subcellularLocation>
</comment>
<feature type="transmembrane region" description="Helical" evidence="6">
    <location>
        <begin position="108"/>
        <end position="127"/>
    </location>
</feature>
<keyword evidence="3 6" id="KW-1133">Transmembrane helix</keyword>
<keyword evidence="4 6" id="KW-0472">Membrane</keyword>
<sequence length="551" mass="58998">MHIMTAQERPEAVPEETTPLLGESSDNGEDLARIQVSRLRGSAIVAAMGLLLFIMTTNMSMMTTAQSDIAADLDAFSETTWFNSAFLIAMSSLTPLSGRLSQIFTPRVYILFSCTLLSIGLFVTALAPTLPVFLLGRALTGCGAGGQMVIAFVLTLDLTSKKRRGLFIGLISAGMTTGVSSGAVLAGLLTPAYGWRIIFWIQAPLALILGPVQFLAIPERPEDEHLSGRALLRRLAKVDYAGALTLTISVFLLLSSLAAAVIKIMPILLSFVFLGIFVLIESRFATDPIIPMEVLKKRSVLLSCLAGAVCMMARWAVLFYSPVYALVVRDWSPASAGLILVPTNAGFGLGGLLVGWIHIRKTGSYYISGLIAFFLFGLTNLILSVLSTPHSSTVAYLSATFFNGLSVGAVMNYTLSHLLHLTDPDMHYVISALLGMSRGFAGSFGSSIGGGYFQRELKRGLETGFMKHGLVSRGELIRKLLGSPALAKRLTGVERAVAVQSYEKAVKTLLLGACVLAIVAAAAQAGTGWKPYKSEKRQDLGDLEATAEEEQ</sequence>
<dbReference type="InterPro" id="IPR036259">
    <property type="entry name" value="MFS_trans_sf"/>
</dbReference>
<feature type="compositionally biased region" description="Acidic residues" evidence="5">
    <location>
        <begin position="541"/>
        <end position="551"/>
    </location>
</feature>
<dbReference type="InterPro" id="IPR011701">
    <property type="entry name" value="MFS"/>
</dbReference>
<feature type="transmembrane region" description="Helical" evidence="6">
    <location>
        <begin position="195"/>
        <end position="217"/>
    </location>
</feature>
<dbReference type="Gene3D" id="1.20.1250.20">
    <property type="entry name" value="MFS general substrate transporter like domains"/>
    <property type="match status" value="1"/>
</dbReference>
<dbReference type="GO" id="GO:0015174">
    <property type="term" value="F:basic amino acid transmembrane transporter activity"/>
    <property type="evidence" value="ECO:0007669"/>
    <property type="project" value="TreeGrafter"/>
</dbReference>
<feature type="transmembrane region" description="Helical" evidence="6">
    <location>
        <begin position="300"/>
        <end position="322"/>
    </location>
</feature>
<feature type="transmembrane region" description="Helical" evidence="6">
    <location>
        <begin position="166"/>
        <end position="189"/>
    </location>
</feature>
<evidence type="ECO:0000256" key="5">
    <source>
        <dbReference type="SAM" id="MobiDB-lite"/>
    </source>
</evidence>
<feature type="region of interest" description="Disordered" evidence="5">
    <location>
        <begin position="1"/>
        <end position="26"/>
    </location>
</feature>
<evidence type="ECO:0000256" key="4">
    <source>
        <dbReference type="ARBA" id="ARBA00023136"/>
    </source>
</evidence>
<evidence type="ECO:0000256" key="2">
    <source>
        <dbReference type="ARBA" id="ARBA00022692"/>
    </source>
</evidence>
<feature type="transmembrane region" description="Helical" evidence="6">
    <location>
        <begin position="334"/>
        <end position="357"/>
    </location>
</feature>
<dbReference type="Pfam" id="PF07690">
    <property type="entry name" value="MFS_1"/>
    <property type="match status" value="1"/>
</dbReference>
<feature type="transmembrane region" description="Helical" evidence="6">
    <location>
        <begin position="395"/>
        <end position="415"/>
    </location>
</feature>
<feature type="transmembrane region" description="Helical" evidence="6">
    <location>
        <begin position="81"/>
        <end position="101"/>
    </location>
</feature>
<evidence type="ECO:0000256" key="1">
    <source>
        <dbReference type="ARBA" id="ARBA00004141"/>
    </source>
</evidence>
<feature type="domain" description="Major facilitator superfamily (MFS) profile" evidence="7">
    <location>
        <begin position="44"/>
        <end position="487"/>
    </location>
</feature>
<dbReference type="PANTHER" id="PTHR23501:SF6">
    <property type="entry name" value="MULTIDRUG TRANSPORTER, PUTATIVE (AFU_ORTHOLOGUE AFUA_3G14560)-RELATED"/>
    <property type="match status" value="1"/>
</dbReference>